<gene>
    <name evidence="1" type="ORF">GVO57_01295</name>
</gene>
<dbReference type="Proteomes" id="UP000464468">
    <property type="component" value="Chromosome"/>
</dbReference>
<sequence length="57" mass="5936">MSFFRSALLRQFLGGFALGAVLLLGWQATDRALAPDEAEIAARSAAQAGAVMAQAAR</sequence>
<dbReference type="EMBL" id="CP047895">
    <property type="protein sequence ID" value="QHL89708.1"/>
    <property type="molecule type" value="Genomic_DNA"/>
</dbReference>
<evidence type="ECO:0000313" key="1">
    <source>
        <dbReference type="EMBL" id="QHL89708.1"/>
    </source>
</evidence>
<reference evidence="1 2" key="1">
    <citation type="submission" date="2020-01" db="EMBL/GenBank/DDBJ databases">
        <title>Sphingomonas sp. C33 whole genome sequece.</title>
        <authorList>
            <person name="Park C."/>
        </authorList>
    </citation>
    <scope>NUCLEOTIDE SEQUENCE [LARGE SCALE GENOMIC DNA]</scope>
    <source>
        <strain evidence="1 2">C33</strain>
    </source>
</reference>
<keyword evidence="2" id="KW-1185">Reference proteome</keyword>
<accession>A0A7Z2NTS8</accession>
<dbReference type="AlphaFoldDB" id="A0A7Z2NTS8"/>
<proteinExistence type="predicted"/>
<dbReference type="RefSeq" id="WP_160591210.1">
    <property type="nucleotide sequence ID" value="NZ_CP047895.1"/>
</dbReference>
<name>A0A7Z2NTS8_9SPHN</name>
<dbReference type="KEGG" id="schy:GVO57_01295"/>
<evidence type="ECO:0000313" key="2">
    <source>
        <dbReference type="Proteomes" id="UP000464468"/>
    </source>
</evidence>
<organism evidence="1 2">
    <name type="scientific">Sphingomonas changnyeongensis</name>
    <dbReference type="NCBI Taxonomy" id="2698679"/>
    <lineage>
        <taxon>Bacteria</taxon>
        <taxon>Pseudomonadati</taxon>
        <taxon>Pseudomonadota</taxon>
        <taxon>Alphaproteobacteria</taxon>
        <taxon>Sphingomonadales</taxon>
        <taxon>Sphingomonadaceae</taxon>
        <taxon>Sphingomonas</taxon>
    </lineage>
</organism>
<protein>
    <submittedName>
        <fullName evidence="1">Uncharacterized protein</fullName>
    </submittedName>
</protein>